<feature type="transmembrane region" description="Helical" evidence="7">
    <location>
        <begin position="447"/>
        <end position="468"/>
    </location>
</feature>
<evidence type="ECO:0000256" key="3">
    <source>
        <dbReference type="ARBA" id="ARBA00022475"/>
    </source>
</evidence>
<accession>A0ABN1DRW6</accession>
<dbReference type="InterPro" id="IPR020846">
    <property type="entry name" value="MFS_dom"/>
</dbReference>
<evidence type="ECO:0000256" key="5">
    <source>
        <dbReference type="ARBA" id="ARBA00022989"/>
    </source>
</evidence>
<dbReference type="PANTHER" id="PTHR42718:SF46">
    <property type="entry name" value="BLR6921 PROTEIN"/>
    <property type="match status" value="1"/>
</dbReference>
<feature type="transmembrane region" description="Helical" evidence="7">
    <location>
        <begin position="21"/>
        <end position="44"/>
    </location>
</feature>
<dbReference type="Pfam" id="PF07690">
    <property type="entry name" value="MFS_1"/>
    <property type="match status" value="1"/>
</dbReference>
<keyword evidence="5 7" id="KW-1133">Transmembrane helix</keyword>
<evidence type="ECO:0000313" key="9">
    <source>
        <dbReference type="EMBL" id="GAA0550594.1"/>
    </source>
</evidence>
<dbReference type="CDD" id="cd17321">
    <property type="entry name" value="MFS_MMR_MDR_like"/>
    <property type="match status" value="1"/>
</dbReference>
<dbReference type="Gene3D" id="1.20.1720.10">
    <property type="entry name" value="Multidrug resistance protein D"/>
    <property type="match status" value="1"/>
</dbReference>
<organism evidence="9 10">
    <name type="scientific">Rheinheimera aquimaris</name>
    <dbReference type="NCBI Taxonomy" id="412437"/>
    <lineage>
        <taxon>Bacteria</taxon>
        <taxon>Pseudomonadati</taxon>
        <taxon>Pseudomonadota</taxon>
        <taxon>Gammaproteobacteria</taxon>
        <taxon>Chromatiales</taxon>
        <taxon>Chromatiaceae</taxon>
        <taxon>Rheinheimera</taxon>
    </lineage>
</organism>
<keyword evidence="4 7" id="KW-0812">Transmembrane</keyword>
<gene>
    <name evidence="9" type="ORF">GCM10009098_17890</name>
</gene>
<feature type="transmembrane region" description="Helical" evidence="7">
    <location>
        <begin position="405"/>
        <end position="427"/>
    </location>
</feature>
<name>A0ABN1DRW6_9GAMM</name>
<dbReference type="PRINTS" id="PR01036">
    <property type="entry name" value="TCRTETB"/>
</dbReference>
<feature type="transmembrane region" description="Helical" evidence="7">
    <location>
        <begin position="366"/>
        <end position="384"/>
    </location>
</feature>
<keyword evidence="3" id="KW-1003">Cell membrane</keyword>
<feature type="transmembrane region" description="Helical" evidence="7">
    <location>
        <begin position="117"/>
        <end position="137"/>
    </location>
</feature>
<evidence type="ECO:0000313" key="10">
    <source>
        <dbReference type="Proteomes" id="UP001501169"/>
    </source>
</evidence>
<dbReference type="InterPro" id="IPR036259">
    <property type="entry name" value="MFS_trans_sf"/>
</dbReference>
<feature type="transmembrane region" description="Helical" evidence="7">
    <location>
        <begin position="342"/>
        <end position="360"/>
    </location>
</feature>
<keyword evidence="6 7" id="KW-0472">Membrane</keyword>
<feature type="transmembrane region" description="Helical" evidence="7">
    <location>
        <begin position="278"/>
        <end position="300"/>
    </location>
</feature>
<feature type="transmembrane region" description="Helical" evidence="7">
    <location>
        <begin position="312"/>
        <end position="330"/>
    </location>
</feature>
<sequence>MTEETANANACCDENRSFSKAALFSLALALLMPTLGVSITNVALPELAARFHASVATVSWVVISYLASVTTFIIGAGVLGDIWGRKPLLLLGVGIFSFASLLCAISGNLWLLIAARLVQGFGAAFILSQTLALASVAFPKAKVGSAMGLLSTTAAIGTALGPVVGGGLLHVFGWQSIFWLLFVMGGVSFTVCALFIPNEQLKFSATVKQYDVIGTLLLGLSCLLYALSVTAHSTKLSVSGTVLFMLAIAVFTVFLISQRKRRFPLINLAFFQHKLRNLTLAANFLVDAVAMSTLVVGPYYLTYGLGLSVMEIGMLMAVGPVVAACSGYPSGKLVDLIGVKRVMLLGLLQLIVGVVCFAWLPVQFGVYGYIAALFILTPGRQLFLTSNHTFVMSSATNQEKGLASGILNLVKNLGLMTGASVMVAVFVSQLKNENIALATQQDLGAAFTSTFLLAGAVIGVSLISIYLFSANNAEFK</sequence>
<evidence type="ECO:0000256" key="6">
    <source>
        <dbReference type="ARBA" id="ARBA00023136"/>
    </source>
</evidence>
<reference evidence="9 10" key="1">
    <citation type="journal article" date="2019" name="Int. J. Syst. Evol. Microbiol.">
        <title>The Global Catalogue of Microorganisms (GCM) 10K type strain sequencing project: providing services to taxonomists for standard genome sequencing and annotation.</title>
        <authorList>
            <consortium name="The Broad Institute Genomics Platform"/>
            <consortium name="The Broad Institute Genome Sequencing Center for Infectious Disease"/>
            <person name="Wu L."/>
            <person name="Ma J."/>
        </authorList>
    </citation>
    <scope>NUCLEOTIDE SEQUENCE [LARGE SCALE GENOMIC DNA]</scope>
    <source>
        <strain evidence="9 10">JCM 14331</strain>
    </source>
</reference>
<evidence type="ECO:0000256" key="4">
    <source>
        <dbReference type="ARBA" id="ARBA00022692"/>
    </source>
</evidence>
<feature type="transmembrane region" description="Helical" evidence="7">
    <location>
        <begin position="236"/>
        <end position="257"/>
    </location>
</feature>
<comment type="subcellular location">
    <subcellularLocation>
        <location evidence="1">Cell membrane</location>
        <topology evidence="1">Multi-pass membrane protein</topology>
    </subcellularLocation>
</comment>
<dbReference type="EMBL" id="BAAAEO010000002">
    <property type="protein sequence ID" value="GAA0550594.1"/>
    <property type="molecule type" value="Genomic_DNA"/>
</dbReference>
<feature type="transmembrane region" description="Helical" evidence="7">
    <location>
        <begin position="88"/>
        <end position="111"/>
    </location>
</feature>
<protein>
    <submittedName>
        <fullName evidence="9">MFS transporter</fullName>
    </submittedName>
</protein>
<proteinExistence type="predicted"/>
<feature type="domain" description="Major facilitator superfamily (MFS) profile" evidence="8">
    <location>
        <begin position="22"/>
        <end position="473"/>
    </location>
</feature>
<dbReference type="PROSITE" id="PS50850">
    <property type="entry name" value="MFS"/>
    <property type="match status" value="1"/>
</dbReference>
<dbReference type="PANTHER" id="PTHR42718">
    <property type="entry name" value="MAJOR FACILITATOR SUPERFAMILY MULTIDRUG TRANSPORTER MFSC"/>
    <property type="match status" value="1"/>
</dbReference>
<dbReference type="Gene3D" id="1.20.1250.20">
    <property type="entry name" value="MFS general substrate transporter like domains"/>
    <property type="match status" value="1"/>
</dbReference>
<feature type="transmembrane region" description="Helical" evidence="7">
    <location>
        <begin position="56"/>
        <end position="79"/>
    </location>
</feature>
<dbReference type="RefSeq" id="WP_226766732.1">
    <property type="nucleotide sequence ID" value="NZ_BAAAEO010000002.1"/>
</dbReference>
<comment type="caution">
    <text evidence="9">The sequence shown here is derived from an EMBL/GenBank/DDBJ whole genome shotgun (WGS) entry which is preliminary data.</text>
</comment>
<evidence type="ECO:0000256" key="2">
    <source>
        <dbReference type="ARBA" id="ARBA00022448"/>
    </source>
</evidence>
<evidence type="ECO:0000259" key="8">
    <source>
        <dbReference type="PROSITE" id="PS50850"/>
    </source>
</evidence>
<dbReference type="InterPro" id="IPR011701">
    <property type="entry name" value="MFS"/>
</dbReference>
<keyword evidence="2" id="KW-0813">Transport</keyword>
<evidence type="ECO:0000256" key="7">
    <source>
        <dbReference type="SAM" id="Phobius"/>
    </source>
</evidence>
<dbReference type="Proteomes" id="UP001501169">
    <property type="component" value="Unassembled WGS sequence"/>
</dbReference>
<keyword evidence="10" id="KW-1185">Reference proteome</keyword>
<feature type="transmembrane region" description="Helical" evidence="7">
    <location>
        <begin position="210"/>
        <end position="230"/>
    </location>
</feature>
<evidence type="ECO:0000256" key="1">
    <source>
        <dbReference type="ARBA" id="ARBA00004651"/>
    </source>
</evidence>
<dbReference type="SUPFAM" id="SSF103473">
    <property type="entry name" value="MFS general substrate transporter"/>
    <property type="match status" value="1"/>
</dbReference>
<feature type="transmembrane region" description="Helical" evidence="7">
    <location>
        <begin position="149"/>
        <end position="171"/>
    </location>
</feature>
<feature type="transmembrane region" description="Helical" evidence="7">
    <location>
        <begin position="177"/>
        <end position="198"/>
    </location>
</feature>